<dbReference type="SMART" id="SM00062">
    <property type="entry name" value="PBPb"/>
    <property type="match status" value="1"/>
</dbReference>
<gene>
    <name evidence="2" type="ORF">KDM92_00630</name>
</gene>
<dbReference type="PANTHER" id="PTHR38834">
    <property type="entry name" value="PERIPLASMIC SUBSTRATE BINDING PROTEIN FAMILY 3"/>
    <property type="match status" value="1"/>
</dbReference>
<organism evidence="2 3">
    <name type="scientific">Undibacterium baiyunense</name>
    <dbReference type="NCBI Taxonomy" id="2828731"/>
    <lineage>
        <taxon>Bacteria</taxon>
        <taxon>Pseudomonadati</taxon>
        <taxon>Pseudomonadota</taxon>
        <taxon>Betaproteobacteria</taxon>
        <taxon>Burkholderiales</taxon>
        <taxon>Oxalobacteraceae</taxon>
        <taxon>Undibacterium</taxon>
    </lineage>
</organism>
<dbReference type="EMBL" id="JAGSPM010000001">
    <property type="protein sequence ID" value="MBR7745068.1"/>
    <property type="molecule type" value="Genomic_DNA"/>
</dbReference>
<dbReference type="SUPFAM" id="SSF53850">
    <property type="entry name" value="Periplasmic binding protein-like II"/>
    <property type="match status" value="1"/>
</dbReference>
<dbReference type="PANTHER" id="PTHR38834:SF3">
    <property type="entry name" value="SOLUTE-BINDING PROTEIN FAMILY 3_N-TERMINAL DOMAIN-CONTAINING PROTEIN"/>
    <property type="match status" value="1"/>
</dbReference>
<dbReference type="Gene3D" id="3.40.190.10">
    <property type="entry name" value="Periplasmic binding protein-like II"/>
    <property type="match status" value="2"/>
</dbReference>
<dbReference type="Proteomes" id="UP000680158">
    <property type="component" value="Unassembled WGS sequence"/>
</dbReference>
<dbReference type="Pfam" id="PF00497">
    <property type="entry name" value="SBP_bac_3"/>
    <property type="match status" value="1"/>
</dbReference>
<proteinExistence type="predicted"/>
<keyword evidence="3" id="KW-1185">Reference proteome</keyword>
<evidence type="ECO:0000259" key="1">
    <source>
        <dbReference type="SMART" id="SM00062"/>
    </source>
</evidence>
<protein>
    <submittedName>
        <fullName evidence="2">Transporter substrate-binding domain-containing protein</fullName>
    </submittedName>
</protein>
<comment type="caution">
    <text evidence="2">The sequence shown here is derived from an EMBL/GenBank/DDBJ whole genome shotgun (WGS) entry which is preliminary data.</text>
</comment>
<reference evidence="2 3" key="1">
    <citation type="submission" date="2021-04" db="EMBL/GenBank/DDBJ databases">
        <title>novel species isolated from subtropical streams in China.</title>
        <authorList>
            <person name="Lu H."/>
        </authorList>
    </citation>
    <scope>NUCLEOTIDE SEQUENCE [LARGE SCALE GENOMIC DNA]</scope>
    <source>
        <strain evidence="2 3">BYS107W</strain>
    </source>
</reference>
<feature type="domain" description="Solute-binding protein family 3/N-terminal" evidence="1">
    <location>
        <begin position="28"/>
        <end position="252"/>
    </location>
</feature>
<dbReference type="AlphaFoldDB" id="A0A941DCD9"/>
<accession>A0A941DCD9</accession>
<evidence type="ECO:0000313" key="2">
    <source>
        <dbReference type="EMBL" id="MBR7745068.1"/>
    </source>
</evidence>
<dbReference type="RefSeq" id="WP_212682545.1">
    <property type="nucleotide sequence ID" value="NZ_JAGSPM010000001.1"/>
</dbReference>
<sequence>MRELRLRLSQISLAISLVVAASLLQAQTLHVYTQSWPPYSYEKNGKLTGYSTELLQAVLREAEIDASYKLMSWNRAFQQASEEANSLIYTTTRTPEREENFEWIGPVATRKLWLFKLAERKDIQINSKEDLKKYTVSIVRDTSSLKLVMDRGLFPRKQIDEAPTTASNLKKLFFKRVDLILATRAGANYELNQLPYPKDAMEAVYVLNDEFQLYFAINKKCDPITIKKIRLAFDKVKTTGLIDTLKKKYMVE</sequence>
<evidence type="ECO:0000313" key="3">
    <source>
        <dbReference type="Proteomes" id="UP000680158"/>
    </source>
</evidence>
<dbReference type="InterPro" id="IPR001638">
    <property type="entry name" value="Solute-binding_3/MltF_N"/>
</dbReference>
<name>A0A941DCD9_9BURK</name>